<dbReference type="GO" id="GO:0016787">
    <property type="term" value="F:hydrolase activity"/>
    <property type="evidence" value="ECO:0007669"/>
    <property type="project" value="UniProtKB-KW"/>
</dbReference>
<keyword evidence="10" id="KW-0540">Nuclease</keyword>
<evidence type="ECO:0000256" key="19">
    <source>
        <dbReference type="ARBA" id="ARBA00023268"/>
    </source>
</evidence>
<dbReference type="InterPro" id="IPR027417">
    <property type="entry name" value="P-loop_NTPase"/>
</dbReference>
<evidence type="ECO:0000259" key="23">
    <source>
        <dbReference type="PROSITE" id="PS52020"/>
    </source>
</evidence>
<dbReference type="InterPro" id="IPR000605">
    <property type="entry name" value="Helicase_SF3_ssDNA/RNA_vir"/>
</dbReference>
<proteinExistence type="inferred from homology"/>
<evidence type="ECO:0000256" key="1">
    <source>
        <dbReference type="ARBA" id="ARBA00001936"/>
    </source>
</evidence>
<evidence type="ECO:0000256" key="21">
    <source>
        <dbReference type="ARBA" id="ARBA00032243"/>
    </source>
</evidence>
<evidence type="ECO:0000256" key="4">
    <source>
        <dbReference type="ARBA" id="ARBA00008545"/>
    </source>
</evidence>
<evidence type="ECO:0000256" key="2">
    <source>
        <dbReference type="ARBA" id="ARBA00001946"/>
    </source>
</evidence>
<comment type="subcellular location">
    <subcellularLocation>
        <location evidence="3">Host nucleus</location>
    </subcellularLocation>
</comment>
<dbReference type="GO" id="GO:0046872">
    <property type="term" value="F:metal ion binding"/>
    <property type="evidence" value="ECO:0007669"/>
    <property type="project" value="UniProtKB-KW"/>
</dbReference>
<dbReference type="GO" id="GO:0003724">
    <property type="term" value="F:RNA helicase activity"/>
    <property type="evidence" value="ECO:0007669"/>
    <property type="project" value="InterPro"/>
</dbReference>
<keyword evidence="6" id="KW-1048">Host nucleus</keyword>
<keyword evidence="15" id="KW-0347">Helicase</keyword>
<dbReference type="InterPro" id="IPR049912">
    <property type="entry name" value="CRESS_DNA_REP"/>
</dbReference>
<feature type="domain" description="CRESS-DNA virus Rep endonuclease" evidence="23">
    <location>
        <begin position="3"/>
        <end position="102"/>
    </location>
</feature>
<dbReference type="GO" id="GO:0004519">
    <property type="term" value="F:endonuclease activity"/>
    <property type="evidence" value="ECO:0007669"/>
    <property type="project" value="UniProtKB-KW"/>
</dbReference>
<evidence type="ECO:0000256" key="14">
    <source>
        <dbReference type="ARBA" id="ARBA00022801"/>
    </source>
</evidence>
<dbReference type="GO" id="GO:0042025">
    <property type="term" value="C:host cell nucleus"/>
    <property type="evidence" value="ECO:0007669"/>
    <property type="project" value="UniProtKB-SubCell"/>
</dbReference>
<evidence type="ECO:0000256" key="16">
    <source>
        <dbReference type="ARBA" id="ARBA00022840"/>
    </source>
</evidence>
<evidence type="ECO:0000256" key="17">
    <source>
        <dbReference type="ARBA" id="ARBA00023124"/>
    </source>
</evidence>
<keyword evidence="9" id="KW-0235">DNA replication</keyword>
<dbReference type="GO" id="GO:0003677">
    <property type="term" value="F:DNA binding"/>
    <property type="evidence" value="ECO:0007669"/>
    <property type="project" value="UniProtKB-KW"/>
</dbReference>
<evidence type="ECO:0000313" key="25">
    <source>
        <dbReference type="EMBL" id="QZA75067.1"/>
    </source>
</evidence>
<evidence type="ECO:0000313" key="24">
    <source>
        <dbReference type="EMBL" id="QZA75064.1"/>
    </source>
</evidence>
<keyword evidence="14" id="KW-0378">Hydrolase</keyword>
<comment type="cofactor">
    <cofactor evidence="2">
        <name>Mg(2+)</name>
        <dbReference type="ChEBI" id="CHEBI:18420"/>
    </cofactor>
</comment>
<evidence type="ECO:0000256" key="18">
    <source>
        <dbReference type="ARBA" id="ARBA00023125"/>
    </source>
</evidence>
<dbReference type="PROSITE" id="PS52020">
    <property type="entry name" value="CRESS_DNA_REP"/>
    <property type="match status" value="1"/>
</dbReference>
<evidence type="ECO:0000256" key="11">
    <source>
        <dbReference type="ARBA" id="ARBA00022723"/>
    </source>
</evidence>
<evidence type="ECO:0000256" key="20">
    <source>
        <dbReference type="ARBA" id="ARBA00030754"/>
    </source>
</evidence>
<name>A0A8G1GLA8_9VIRU</name>
<protein>
    <recommendedName>
        <fullName evidence="5">Replication-associated protein</fullName>
    </recommendedName>
    <alternativeName>
        <fullName evidence="20">ATP-dependent helicase Rep</fullName>
    </alternativeName>
    <alternativeName>
        <fullName evidence="21">RepP</fullName>
    </alternativeName>
</protein>
<comment type="catalytic activity">
    <reaction evidence="22">
        <text>ATP + H2O = ADP + phosphate + H(+)</text>
        <dbReference type="Rhea" id="RHEA:13065"/>
        <dbReference type="ChEBI" id="CHEBI:15377"/>
        <dbReference type="ChEBI" id="CHEBI:15378"/>
        <dbReference type="ChEBI" id="CHEBI:30616"/>
        <dbReference type="ChEBI" id="CHEBI:43474"/>
        <dbReference type="ChEBI" id="CHEBI:456216"/>
    </reaction>
</comment>
<keyword evidence="19" id="KW-0511">Multifunctional enzyme</keyword>
<evidence type="ECO:0000256" key="7">
    <source>
        <dbReference type="ARBA" id="ARBA00022679"/>
    </source>
</evidence>
<keyword evidence="8" id="KW-0548">Nucleotidyltransferase</keyword>
<dbReference type="Pfam" id="PF00910">
    <property type="entry name" value="RNA_helicase"/>
    <property type="match status" value="1"/>
</dbReference>
<comment type="similarity">
    <text evidence="4">Belongs to the nanoviruses/circoviruses replication-associated protein family.</text>
</comment>
<dbReference type="EMBL" id="MW847280">
    <property type="protein sequence ID" value="QZA75070.1"/>
    <property type="molecule type" value="Genomic_DNA"/>
</dbReference>
<keyword evidence="11" id="KW-0479">Metal-binding</keyword>
<evidence type="ECO:0000256" key="8">
    <source>
        <dbReference type="ARBA" id="ARBA00022695"/>
    </source>
</evidence>
<evidence type="ECO:0000256" key="13">
    <source>
        <dbReference type="ARBA" id="ARBA00022759"/>
    </source>
</evidence>
<accession>A0A8G1GLA8</accession>
<dbReference type="Pfam" id="PF02407">
    <property type="entry name" value="Viral_Rep"/>
    <property type="match status" value="1"/>
</dbReference>
<keyword evidence="12" id="KW-0547">Nucleotide-binding</keyword>
<keyword evidence="18" id="KW-0238">DNA-binding</keyword>
<reference evidence="26" key="1">
    <citation type="journal article" name="Microorganisms">
        <title>Genomic Diversity of CRESS DNA Viruses in the Eukaryotic Virome of Swine Feces.</title>
        <authorList>
            <person name="Feher E."/>
            <person name="Mihalov-Kovacs E."/>
            <person name="Kaszab E."/>
            <person name="Malik Y.S."/>
            <person name="Marton S."/>
            <person name="Banyai K."/>
        </authorList>
    </citation>
    <scope>NUCLEOTIDE SEQUENCE</scope>
    <source>
        <strain evidence="24">302_5</strain>
        <strain evidence="25">303_5</strain>
        <strain evidence="26">453_5</strain>
    </source>
</reference>
<keyword evidence="16" id="KW-0067">ATP-binding</keyword>
<keyword evidence="17" id="KW-0190">Covalent protein-DNA linkage</keyword>
<evidence type="ECO:0000256" key="22">
    <source>
        <dbReference type="ARBA" id="ARBA00049360"/>
    </source>
</evidence>
<comment type="cofactor">
    <cofactor evidence="1">
        <name>Mn(2+)</name>
        <dbReference type="ChEBI" id="CHEBI:29035"/>
    </cofactor>
</comment>
<dbReference type="GO" id="GO:0003723">
    <property type="term" value="F:RNA binding"/>
    <property type="evidence" value="ECO:0007669"/>
    <property type="project" value="InterPro"/>
</dbReference>
<dbReference type="SUPFAM" id="SSF52540">
    <property type="entry name" value="P-loop containing nucleoside triphosphate hydrolases"/>
    <property type="match status" value="1"/>
</dbReference>
<evidence type="ECO:0000256" key="5">
    <source>
        <dbReference type="ARBA" id="ARBA00014531"/>
    </source>
</evidence>
<keyword evidence="7" id="KW-0808">Transferase</keyword>
<dbReference type="Gene3D" id="3.40.50.300">
    <property type="entry name" value="P-loop containing nucleotide triphosphate hydrolases"/>
    <property type="match status" value="1"/>
</dbReference>
<dbReference type="EMBL" id="MW847279">
    <property type="protein sequence ID" value="QZA75067.1"/>
    <property type="molecule type" value="Genomic_DNA"/>
</dbReference>
<dbReference type="Gene3D" id="3.40.1310.20">
    <property type="match status" value="1"/>
</dbReference>
<dbReference type="GO" id="GO:0005524">
    <property type="term" value="F:ATP binding"/>
    <property type="evidence" value="ECO:0007669"/>
    <property type="project" value="UniProtKB-KW"/>
</dbReference>
<dbReference type="EMBL" id="MW847278">
    <property type="protein sequence ID" value="QZA75064.1"/>
    <property type="molecule type" value="Genomic_DNA"/>
</dbReference>
<evidence type="ECO:0000313" key="26">
    <source>
        <dbReference type="EMBL" id="QZA75070.1"/>
    </source>
</evidence>
<evidence type="ECO:0000256" key="15">
    <source>
        <dbReference type="ARBA" id="ARBA00022806"/>
    </source>
</evidence>
<evidence type="ECO:0000256" key="9">
    <source>
        <dbReference type="ARBA" id="ARBA00022705"/>
    </source>
</evidence>
<evidence type="ECO:0000256" key="10">
    <source>
        <dbReference type="ARBA" id="ARBA00022722"/>
    </source>
</evidence>
<evidence type="ECO:0000256" key="12">
    <source>
        <dbReference type="ARBA" id="ARBA00022741"/>
    </source>
</evidence>
<dbReference type="GO" id="GO:0016779">
    <property type="term" value="F:nucleotidyltransferase activity"/>
    <property type="evidence" value="ECO:0007669"/>
    <property type="project" value="UniProtKB-KW"/>
</dbReference>
<organism evidence="26">
    <name type="scientific">Po-Circo-like virus 41</name>
    <dbReference type="NCBI Taxonomy" id="1105385"/>
    <lineage>
        <taxon>Viruses</taxon>
        <taxon>Monodnaviria</taxon>
        <taxon>Shotokuvirae</taxon>
        <taxon>Cressdnaviricota</taxon>
        <taxon>Arfiviricetes</taxon>
        <taxon>Rohanvirales</taxon>
        <taxon>Kirkoviridae</taxon>
        <taxon>Melianvirus</taxon>
        <taxon>Melianvirus umbar</taxon>
    </lineage>
</organism>
<evidence type="ECO:0000256" key="3">
    <source>
        <dbReference type="ARBA" id="ARBA00004147"/>
    </source>
</evidence>
<dbReference type="GO" id="GO:0006260">
    <property type="term" value="P:DNA replication"/>
    <property type="evidence" value="ECO:0007669"/>
    <property type="project" value="UniProtKB-KW"/>
</dbReference>
<keyword evidence="13" id="KW-0255">Endonuclease</keyword>
<sequence>MSRIRGTRWCFTINNFTQEEEELVMNMPSTGWVKSMIAEEEHLFEGTPHIQGYFTTTKKTEFTTLTKFFNGRAHLEQAKGTTRDNWNYCSKEGNIIVEFNRPSTVDRVPHRAHEDPKDDWAESMIQDCEQMDRETFRAEHPNFFLTQRDKYERLHNEYMERTTTVFDGRLHDKNLWIYGPPGSGKTSLARSDTPPTHVYFKPFDKWWDGFDPSTHNRIVIDDYPNQENGGPILTRHMKIWGDRNVEPRQVKGGSIIVDPSLPVIVTSNFPIDECFSNDPDREAIHRRFQEIHLTNDKSKLDRFMHLKNLINSGDSIDYDDSIVSD</sequence>
<evidence type="ECO:0000256" key="6">
    <source>
        <dbReference type="ARBA" id="ARBA00022562"/>
    </source>
</evidence>